<dbReference type="Proteomes" id="UP000789702">
    <property type="component" value="Unassembled WGS sequence"/>
</dbReference>
<organism evidence="1 2">
    <name type="scientific">Dentiscutata heterogama</name>
    <dbReference type="NCBI Taxonomy" id="1316150"/>
    <lineage>
        <taxon>Eukaryota</taxon>
        <taxon>Fungi</taxon>
        <taxon>Fungi incertae sedis</taxon>
        <taxon>Mucoromycota</taxon>
        <taxon>Glomeromycotina</taxon>
        <taxon>Glomeromycetes</taxon>
        <taxon>Diversisporales</taxon>
        <taxon>Gigasporaceae</taxon>
        <taxon>Dentiscutata</taxon>
    </lineage>
</organism>
<feature type="non-terminal residue" evidence="1">
    <location>
        <position position="198"/>
    </location>
</feature>
<protein>
    <submittedName>
        <fullName evidence="1">15301_t:CDS:1</fullName>
    </submittedName>
</protein>
<sequence length="198" mass="23140">NMKFIEQLIGNMLFSRSIGLQSFRYYRGFRNIIDYQYFTDIKLYTGFTHSLSKLQTFEFQAFSYRDINSFTAWSDLFENISISTKTIEHLSLFIPHKAHNNKQLCQSLSKLIQSQSNLKSLVIDELTASFIYDALANQARHLTFLRVTWLSKFDLLYQLLPICTNLEALEFSQVSQPEHGNNISQFPITQINLKSVRE</sequence>
<evidence type="ECO:0000313" key="2">
    <source>
        <dbReference type="Proteomes" id="UP000789702"/>
    </source>
</evidence>
<name>A0ACA9QWT5_9GLOM</name>
<gene>
    <name evidence="1" type="ORF">DHETER_LOCUS15645</name>
</gene>
<proteinExistence type="predicted"/>
<keyword evidence="2" id="KW-1185">Reference proteome</keyword>
<evidence type="ECO:0000313" key="1">
    <source>
        <dbReference type="EMBL" id="CAG8767452.1"/>
    </source>
</evidence>
<reference evidence="1" key="1">
    <citation type="submission" date="2021-06" db="EMBL/GenBank/DDBJ databases">
        <authorList>
            <person name="Kallberg Y."/>
            <person name="Tangrot J."/>
            <person name="Rosling A."/>
        </authorList>
    </citation>
    <scope>NUCLEOTIDE SEQUENCE</scope>
    <source>
        <strain evidence="1">IL203A</strain>
    </source>
</reference>
<comment type="caution">
    <text evidence="1">The sequence shown here is derived from an EMBL/GenBank/DDBJ whole genome shotgun (WGS) entry which is preliminary data.</text>
</comment>
<accession>A0ACA9QWT5</accession>
<feature type="non-terminal residue" evidence="1">
    <location>
        <position position="1"/>
    </location>
</feature>
<dbReference type="EMBL" id="CAJVPU010054736">
    <property type="protein sequence ID" value="CAG8767452.1"/>
    <property type="molecule type" value="Genomic_DNA"/>
</dbReference>